<keyword evidence="3" id="KW-1185">Reference proteome</keyword>
<name>A0A1R3HZB2_COCAP</name>
<evidence type="ECO:0000256" key="1">
    <source>
        <dbReference type="SAM" id="MobiDB-lite"/>
    </source>
</evidence>
<feature type="compositionally biased region" description="Basic and acidic residues" evidence="1">
    <location>
        <begin position="61"/>
        <end position="74"/>
    </location>
</feature>
<gene>
    <name evidence="2" type="ORF">CCACVL1_16112</name>
</gene>
<evidence type="ECO:0000313" key="2">
    <source>
        <dbReference type="EMBL" id="OMO75688.1"/>
    </source>
</evidence>
<dbReference type="Gramene" id="OMO75688">
    <property type="protein sequence ID" value="OMO75688"/>
    <property type="gene ID" value="CCACVL1_16112"/>
</dbReference>
<accession>A0A1R3HZB2</accession>
<dbReference type="AlphaFoldDB" id="A0A1R3HZB2"/>
<comment type="caution">
    <text evidence="2">The sequence shown here is derived from an EMBL/GenBank/DDBJ whole genome shotgun (WGS) entry which is preliminary data.</text>
</comment>
<feature type="region of interest" description="Disordered" evidence="1">
    <location>
        <begin position="50"/>
        <end position="74"/>
    </location>
</feature>
<dbReference type="OrthoDB" id="1902587at2759"/>
<evidence type="ECO:0000313" key="3">
    <source>
        <dbReference type="Proteomes" id="UP000188268"/>
    </source>
</evidence>
<protein>
    <submittedName>
        <fullName evidence="2">Uncharacterized protein</fullName>
    </submittedName>
</protein>
<sequence length="74" mass="8118">MGDGKLVLSRTEGEPYVFTFGKSQHNDNNVRFSVTLGNTNTNSNAAAELRNQSSTGISPKGEAKSESFNRCRRH</sequence>
<proteinExistence type="predicted"/>
<organism evidence="2 3">
    <name type="scientific">Corchorus capsularis</name>
    <name type="common">Jute</name>
    <dbReference type="NCBI Taxonomy" id="210143"/>
    <lineage>
        <taxon>Eukaryota</taxon>
        <taxon>Viridiplantae</taxon>
        <taxon>Streptophyta</taxon>
        <taxon>Embryophyta</taxon>
        <taxon>Tracheophyta</taxon>
        <taxon>Spermatophyta</taxon>
        <taxon>Magnoliopsida</taxon>
        <taxon>eudicotyledons</taxon>
        <taxon>Gunneridae</taxon>
        <taxon>Pentapetalae</taxon>
        <taxon>rosids</taxon>
        <taxon>malvids</taxon>
        <taxon>Malvales</taxon>
        <taxon>Malvaceae</taxon>
        <taxon>Grewioideae</taxon>
        <taxon>Apeibeae</taxon>
        <taxon>Corchorus</taxon>
    </lineage>
</organism>
<dbReference type="EMBL" id="AWWV01010993">
    <property type="protein sequence ID" value="OMO75688.1"/>
    <property type="molecule type" value="Genomic_DNA"/>
</dbReference>
<dbReference type="Proteomes" id="UP000188268">
    <property type="component" value="Unassembled WGS sequence"/>
</dbReference>
<reference evidence="2 3" key="1">
    <citation type="submission" date="2013-09" db="EMBL/GenBank/DDBJ databases">
        <title>Corchorus capsularis genome sequencing.</title>
        <authorList>
            <person name="Alam M."/>
            <person name="Haque M.S."/>
            <person name="Islam M.S."/>
            <person name="Emdad E.M."/>
            <person name="Islam M.M."/>
            <person name="Ahmed B."/>
            <person name="Halim A."/>
            <person name="Hossen Q.M.M."/>
            <person name="Hossain M.Z."/>
            <person name="Ahmed R."/>
            <person name="Khan M.M."/>
            <person name="Islam R."/>
            <person name="Rashid M.M."/>
            <person name="Khan S.A."/>
            <person name="Rahman M.S."/>
            <person name="Alam M."/>
        </authorList>
    </citation>
    <scope>NUCLEOTIDE SEQUENCE [LARGE SCALE GENOMIC DNA]</scope>
    <source>
        <strain evidence="3">cv. CVL-1</strain>
        <tissue evidence="2">Whole seedling</tissue>
    </source>
</reference>